<dbReference type="NCBIfam" id="TIGR00710">
    <property type="entry name" value="efflux_Bcr_CflA"/>
    <property type="match status" value="1"/>
</dbReference>
<dbReference type="InterPro" id="IPR004812">
    <property type="entry name" value="Efflux_drug-R_Bcr/CmlA"/>
</dbReference>
<dbReference type="Gene3D" id="1.20.1720.10">
    <property type="entry name" value="Multidrug resistance protein D"/>
    <property type="match status" value="1"/>
</dbReference>
<dbReference type="GO" id="GO:1990961">
    <property type="term" value="P:xenobiotic detoxification by transmembrane export across the plasma membrane"/>
    <property type="evidence" value="ECO:0007669"/>
    <property type="project" value="InterPro"/>
</dbReference>
<feature type="transmembrane region" description="Helical" evidence="8">
    <location>
        <begin position="348"/>
        <end position="369"/>
    </location>
</feature>
<feature type="transmembrane region" description="Helical" evidence="8">
    <location>
        <begin position="12"/>
        <end position="35"/>
    </location>
</feature>
<keyword evidence="11" id="KW-1185">Reference proteome</keyword>
<dbReference type="SUPFAM" id="SSF103473">
    <property type="entry name" value="MFS general substrate transporter"/>
    <property type="match status" value="1"/>
</dbReference>
<feature type="transmembrane region" description="Helical" evidence="8">
    <location>
        <begin position="259"/>
        <end position="278"/>
    </location>
</feature>
<dbReference type="EMBL" id="GG658170">
    <property type="protein sequence ID" value="EEO30399.1"/>
    <property type="molecule type" value="Genomic_DNA"/>
</dbReference>
<dbReference type="InterPro" id="IPR011701">
    <property type="entry name" value="MFS"/>
</dbReference>
<proteinExistence type="inferred from homology"/>
<evidence type="ECO:0000313" key="10">
    <source>
        <dbReference type="EMBL" id="EEO30399.1"/>
    </source>
</evidence>
<dbReference type="OrthoDB" id="9814303at2"/>
<dbReference type="PANTHER" id="PTHR23502:SF132">
    <property type="entry name" value="POLYAMINE TRANSPORTER 2-RELATED"/>
    <property type="match status" value="1"/>
</dbReference>
<dbReference type="GO" id="GO:0005886">
    <property type="term" value="C:plasma membrane"/>
    <property type="evidence" value="ECO:0007669"/>
    <property type="project" value="UniProtKB-SubCell"/>
</dbReference>
<feature type="transmembrane region" description="Helical" evidence="8">
    <location>
        <begin position="55"/>
        <end position="74"/>
    </location>
</feature>
<keyword evidence="7 8" id="KW-0472">Membrane</keyword>
<feature type="transmembrane region" description="Helical" evidence="8">
    <location>
        <begin position="144"/>
        <end position="166"/>
    </location>
</feature>
<keyword evidence="8" id="KW-0997">Cell inner membrane</keyword>
<dbReference type="GeneID" id="77134584"/>
<accession>C3XB23</accession>
<feature type="transmembrane region" description="Helical" evidence="8">
    <location>
        <begin position="375"/>
        <end position="396"/>
    </location>
</feature>
<evidence type="ECO:0000256" key="2">
    <source>
        <dbReference type="ARBA" id="ARBA00006236"/>
    </source>
</evidence>
<keyword evidence="5 8" id="KW-0812">Transmembrane</keyword>
<evidence type="ECO:0000256" key="5">
    <source>
        <dbReference type="ARBA" id="ARBA00022692"/>
    </source>
</evidence>
<feature type="transmembrane region" description="Helical" evidence="8">
    <location>
        <begin position="221"/>
        <end position="247"/>
    </location>
</feature>
<gene>
    <name evidence="10" type="ORF">OFBG_01427</name>
</gene>
<dbReference type="GO" id="GO:0042910">
    <property type="term" value="F:xenobiotic transmembrane transporter activity"/>
    <property type="evidence" value="ECO:0007669"/>
    <property type="project" value="InterPro"/>
</dbReference>
<reference evidence="10 11" key="1">
    <citation type="submission" date="2009-02" db="EMBL/GenBank/DDBJ databases">
        <title>The Genome Sequence of Oxalobacter formigenes OXCC13.</title>
        <authorList>
            <consortium name="The Broad Institute Genome Sequencing Platform"/>
            <person name="Ward D."/>
            <person name="Young S.K."/>
            <person name="Kodira C.D."/>
            <person name="Zeng Q."/>
            <person name="Koehrsen M."/>
            <person name="Alvarado L."/>
            <person name="Berlin A."/>
            <person name="Borenstein D."/>
            <person name="Chen Z."/>
            <person name="Engels R."/>
            <person name="Freedman E."/>
            <person name="Gellesch M."/>
            <person name="Goldberg J."/>
            <person name="Griggs A."/>
            <person name="Gujja S."/>
            <person name="Heiman D."/>
            <person name="Hepburn T."/>
            <person name="Howarth C."/>
            <person name="Jen D."/>
            <person name="Larson L."/>
            <person name="Lewis B."/>
            <person name="Mehta T."/>
            <person name="Park D."/>
            <person name="Pearson M."/>
            <person name="Roberts A."/>
            <person name="Saif S."/>
            <person name="Shea T."/>
            <person name="Shenoy N."/>
            <person name="Sisk P."/>
            <person name="Stolte C."/>
            <person name="Sykes S."/>
            <person name="Walk T."/>
            <person name="White J."/>
            <person name="Yandava C."/>
            <person name="Allison M.J."/>
            <person name="Lander E."/>
            <person name="Nusbaum C."/>
            <person name="Galagan J."/>
            <person name="Birren B."/>
        </authorList>
    </citation>
    <scope>NUCLEOTIDE SEQUENCE [LARGE SCALE GENOMIC DNA]</scope>
    <source>
        <strain evidence="10 11">OXCC13</strain>
    </source>
</reference>
<dbReference type="Proteomes" id="UP000005089">
    <property type="component" value="Unassembled WGS sequence"/>
</dbReference>
<keyword evidence="6 8" id="KW-1133">Transmembrane helix</keyword>
<dbReference type="InterPro" id="IPR020846">
    <property type="entry name" value="MFS_dom"/>
</dbReference>
<dbReference type="eggNOG" id="COG2814">
    <property type="taxonomic scope" value="Bacteria"/>
</dbReference>
<comment type="subcellular location">
    <subcellularLocation>
        <location evidence="8">Cell inner membrane</location>
        <topology evidence="8">Multi-pass membrane protein</topology>
    </subcellularLocation>
    <subcellularLocation>
        <location evidence="1">Cell membrane</location>
        <topology evidence="1">Multi-pass membrane protein</topology>
    </subcellularLocation>
</comment>
<feature type="domain" description="Major facilitator superfamily (MFS) profile" evidence="9">
    <location>
        <begin position="20"/>
        <end position="406"/>
    </location>
</feature>
<organism evidence="10 11">
    <name type="scientific">Oxalobacter formigenes OXCC13</name>
    <dbReference type="NCBI Taxonomy" id="556269"/>
    <lineage>
        <taxon>Bacteria</taxon>
        <taxon>Pseudomonadati</taxon>
        <taxon>Pseudomonadota</taxon>
        <taxon>Betaproteobacteria</taxon>
        <taxon>Burkholderiales</taxon>
        <taxon>Oxalobacteraceae</taxon>
        <taxon>Oxalobacter</taxon>
    </lineage>
</organism>
<dbReference type="InterPro" id="IPR036259">
    <property type="entry name" value="MFS_trans_sf"/>
</dbReference>
<evidence type="ECO:0000313" key="11">
    <source>
        <dbReference type="Proteomes" id="UP000005089"/>
    </source>
</evidence>
<protein>
    <recommendedName>
        <fullName evidence="8">Bcr/CflA family efflux transporter</fullName>
    </recommendedName>
</protein>
<dbReference type="AlphaFoldDB" id="C3XB23"/>
<feature type="transmembrane region" description="Helical" evidence="8">
    <location>
        <begin position="86"/>
        <end position="108"/>
    </location>
</feature>
<evidence type="ECO:0000256" key="1">
    <source>
        <dbReference type="ARBA" id="ARBA00004651"/>
    </source>
</evidence>
<dbReference type="RefSeq" id="WP_005881512.1">
    <property type="nucleotide sequence ID" value="NZ_CP019430.1"/>
</dbReference>
<feature type="transmembrane region" description="Helical" evidence="8">
    <location>
        <begin position="311"/>
        <end position="336"/>
    </location>
</feature>
<evidence type="ECO:0000256" key="3">
    <source>
        <dbReference type="ARBA" id="ARBA00022448"/>
    </source>
</evidence>
<evidence type="ECO:0000256" key="4">
    <source>
        <dbReference type="ARBA" id="ARBA00022475"/>
    </source>
</evidence>
<feature type="transmembrane region" description="Helical" evidence="8">
    <location>
        <begin position="285"/>
        <end position="305"/>
    </location>
</feature>
<evidence type="ECO:0000259" key="9">
    <source>
        <dbReference type="PROSITE" id="PS50850"/>
    </source>
</evidence>
<feature type="transmembrane region" description="Helical" evidence="8">
    <location>
        <begin position="172"/>
        <end position="193"/>
    </location>
</feature>
<evidence type="ECO:0000256" key="8">
    <source>
        <dbReference type="RuleBase" id="RU365088"/>
    </source>
</evidence>
<dbReference type="PROSITE" id="PS50850">
    <property type="entry name" value="MFS"/>
    <property type="match status" value="1"/>
</dbReference>
<dbReference type="Pfam" id="PF07690">
    <property type="entry name" value="MFS_1"/>
    <property type="match status" value="1"/>
</dbReference>
<feature type="transmembrane region" description="Helical" evidence="8">
    <location>
        <begin position="114"/>
        <end position="132"/>
    </location>
</feature>
<comment type="similarity">
    <text evidence="2 8">Belongs to the major facilitator superfamily. Bcr/CmlA family.</text>
</comment>
<evidence type="ECO:0000256" key="6">
    <source>
        <dbReference type="ARBA" id="ARBA00022989"/>
    </source>
</evidence>
<keyword evidence="3 8" id="KW-0813">Transport</keyword>
<dbReference type="PANTHER" id="PTHR23502">
    <property type="entry name" value="MAJOR FACILITATOR SUPERFAMILY"/>
    <property type="match status" value="1"/>
</dbReference>
<sequence length="406" mass="44972">MKTEEEAQLEKVFPFGSKGLIAFLAFLNAFVPLSIDLYLPAMPTMAEYFSATPELTNFTLSFFMLFFAISMLLWGPFTDKFGRKPILYIGIVLYILGSLTCVLSQSIYHLIAGRAIQAIGSGAIQAVSMAIVKDNFKGLVMERVLVWIQTLTILCPMLAPIIGAFLLEFISWRGLFVVLILCGILGLILCFFLKETLTNATEGSALRSLTRIGFVLKNKGILILLFTFSLIIMPVMSFLSTSSFIYMDLFKLSAQEYSYFFALNGCFAMLAPILYLRVLRKIPRVLFLTICFASVAASGAMILIFGTLSPYAFAFLYIPVTFFGSASRPAGTMLIMNQIDTDNGTVGSLWGCIALLFGSLSMMLCSLDWPNLTMAVGTISLVSGSLCALLWLFAWSRKMFRIPENR</sequence>
<evidence type="ECO:0000256" key="7">
    <source>
        <dbReference type="ARBA" id="ARBA00023136"/>
    </source>
</evidence>
<name>C3XB23_OXAFO</name>
<dbReference type="HOGENOM" id="CLU_001265_47_0_4"/>
<keyword evidence="4" id="KW-1003">Cell membrane</keyword>